<feature type="domain" description="Transposase IS4-like" evidence="2">
    <location>
        <begin position="8"/>
        <end position="125"/>
    </location>
</feature>
<proteinExistence type="predicted"/>
<evidence type="ECO:0000313" key="4">
    <source>
        <dbReference type="Proteomes" id="UP000008922"/>
    </source>
</evidence>
<evidence type="ECO:0000313" key="3">
    <source>
        <dbReference type="EMBL" id="BAJ63264.1"/>
    </source>
</evidence>
<dbReference type="PANTHER" id="PTHR30007:SF1">
    <property type="entry name" value="BLR1914 PROTEIN"/>
    <property type="match status" value="1"/>
</dbReference>
<dbReference type="NCBIfam" id="NF033580">
    <property type="entry name" value="transpos_IS5_3"/>
    <property type="match status" value="1"/>
</dbReference>
<sequence length="148" mass="17168">MAPLSSQKRGKGTKIMAVADRSGLPIAISVSSASPHEITLVEPTLDTMFTEELPKRLIGDKAYNSDPLDEKLAENGVELIAPHRSNRKKQKAQDGRKLHRYRRRWKVERLFAWLQNYRRILVRFDRIVENYIGFVHLGCLVILLRHYF</sequence>
<dbReference type="PANTHER" id="PTHR30007">
    <property type="entry name" value="PHP DOMAIN PROTEIN"/>
    <property type="match status" value="1"/>
</dbReference>
<dbReference type="KEGG" id="atm:ANT_12300"/>
<evidence type="ECO:0000259" key="2">
    <source>
        <dbReference type="Pfam" id="PF01609"/>
    </source>
</evidence>
<gene>
    <name evidence="3" type="ordered locus">ANT_12300</name>
</gene>
<name>E8N4A0_ANATU</name>
<evidence type="ECO:0000256" key="1">
    <source>
        <dbReference type="SAM" id="Phobius"/>
    </source>
</evidence>
<dbReference type="eggNOG" id="COG3293">
    <property type="taxonomic scope" value="Bacteria"/>
</dbReference>
<keyword evidence="1" id="KW-1133">Transmembrane helix</keyword>
<dbReference type="Pfam" id="PF01609">
    <property type="entry name" value="DDE_Tnp_1"/>
    <property type="match status" value="1"/>
</dbReference>
<dbReference type="InParanoid" id="E8N4A0"/>
<dbReference type="GO" id="GO:0003677">
    <property type="term" value="F:DNA binding"/>
    <property type="evidence" value="ECO:0007669"/>
    <property type="project" value="InterPro"/>
</dbReference>
<dbReference type="EMBL" id="AP012029">
    <property type="protein sequence ID" value="BAJ63264.1"/>
    <property type="molecule type" value="Genomic_DNA"/>
</dbReference>
<keyword evidence="1" id="KW-0472">Membrane</keyword>
<dbReference type="Proteomes" id="UP000008922">
    <property type="component" value="Chromosome"/>
</dbReference>
<protein>
    <recommendedName>
        <fullName evidence="2">Transposase IS4-like domain-containing protein</fullName>
    </recommendedName>
</protein>
<dbReference type="HOGENOM" id="CLU_055261_1_4_0"/>
<dbReference type="GO" id="GO:0004803">
    <property type="term" value="F:transposase activity"/>
    <property type="evidence" value="ECO:0007669"/>
    <property type="project" value="InterPro"/>
</dbReference>
<feature type="transmembrane region" description="Helical" evidence="1">
    <location>
        <begin position="128"/>
        <end position="147"/>
    </location>
</feature>
<accession>E8N4A0</accession>
<dbReference type="AlphaFoldDB" id="E8N4A0"/>
<keyword evidence="4" id="KW-1185">Reference proteome</keyword>
<dbReference type="STRING" id="926569.ANT_12300"/>
<dbReference type="InterPro" id="IPR002559">
    <property type="entry name" value="Transposase_11"/>
</dbReference>
<reference evidence="3 4" key="1">
    <citation type="submission" date="2010-12" db="EMBL/GenBank/DDBJ databases">
        <title>Whole genome sequence of Anaerolinea thermophila UNI-1.</title>
        <authorList>
            <person name="Narita-Yamada S."/>
            <person name="Kishi E."/>
            <person name="Watanabe Y."/>
            <person name="Takasaki K."/>
            <person name="Ankai A."/>
            <person name="Oguchi A."/>
            <person name="Fukui S."/>
            <person name="Takahashi M."/>
            <person name="Yashiro I."/>
            <person name="Hosoyama A."/>
            <person name="Sekiguchi Y."/>
            <person name="Hanada S."/>
            <person name="Fujita N."/>
        </authorList>
    </citation>
    <scope>NUCLEOTIDE SEQUENCE [LARGE SCALE GENOMIC DNA]</scope>
    <source>
        <strain evidence="4">DSM 14523 / JCM 11388 / NBRC 100420 / UNI-1</strain>
    </source>
</reference>
<organism evidence="3 4">
    <name type="scientific">Anaerolinea thermophila (strain DSM 14523 / JCM 11388 / NBRC 100420 / UNI-1)</name>
    <dbReference type="NCBI Taxonomy" id="926569"/>
    <lineage>
        <taxon>Bacteria</taxon>
        <taxon>Bacillati</taxon>
        <taxon>Chloroflexota</taxon>
        <taxon>Anaerolineae</taxon>
        <taxon>Anaerolineales</taxon>
        <taxon>Anaerolineaceae</taxon>
        <taxon>Anaerolinea</taxon>
    </lineage>
</organism>
<keyword evidence="1" id="KW-0812">Transmembrane</keyword>
<dbReference type="GO" id="GO:0006313">
    <property type="term" value="P:DNA transposition"/>
    <property type="evidence" value="ECO:0007669"/>
    <property type="project" value="InterPro"/>
</dbReference>